<accession>A0A9P9E5U9</accession>
<proteinExistence type="predicted"/>
<evidence type="ECO:0000259" key="1">
    <source>
        <dbReference type="Pfam" id="PF12937"/>
    </source>
</evidence>
<name>A0A9P9E5U9_9PLEO</name>
<evidence type="ECO:0000313" key="3">
    <source>
        <dbReference type="Proteomes" id="UP000700596"/>
    </source>
</evidence>
<feature type="domain" description="F-box" evidence="1">
    <location>
        <begin position="16"/>
        <end position="62"/>
    </location>
</feature>
<protein>
    <recommendedName>
        <fullName evidence="1">F-box domain-containing protein</fullName>
    </recommendedName>
</protein>
<reference evidence="2" key="1">
    <citation type="journal article" date="2021" name="Nat. Commun.">
        <title>Genetic determinants of endophytism in the Arabidopsis root mycobiome.</title>
        <authorList>
            <person name="Mesny F."/>
            <person name="Miyauchi S."/>
            <person name="Thiergart T."/>
            <person name="Pickel B."/>
            <person name="Atanasova L."/>
            <person name="Karlsson M."/>
            <person name="Huettel B."/>
            <person name="Barry K.W."/>
            <person name="Haridas S."/>
            <person name="Chen C."/>
            <person name="Bauer D."/>
            <person name="Andreopoulos W."/>
            <person name="Pangilinan J."/>
            <person name="LaButti K."/>
            <person name="Riley R."/>
            <person name="Lipzen A."/>
            <person name="Clum A."/>
            <person name="Drula E."/>
            <person name="Henrissat B."/>
            <person name="Kohler A."/>
            <person name="Grigoriev I.V."/>
            <person name="Martin F.M."/>
            <person name="Hacquard S."/>
        </authorList>
    </citation>
    <scope>NUCLEOTIDE SEQUENCE</scope>
    <source>
        <strain evidence="2">MPI-CAGE-CH-0243</strain>
    </source>
</reference>
<keyword evidence="3" id="KW-1185">Reference proteome</keyword>
<dbReference type="AlphaFoldDB" id="A0A9P9E5U9"/>
<dbReference type="Proteomes" id="UP000700596">
    <property type="component" value="Unassembled WGS sequence"/>
</dbReference>
<dbReference type="EMBL" id="JAGMWT010000003">
    <property type="protein sequence ID" value="KAH7131935.1"/>
    <property type="molecule type" value="Genomic_DNA"/>
</dbReference>
<dbReference type="OrthoDB" id="10679470at2759"/>
<comment type="caution">
    <text evidence="2">The sequence shown here is derived from an EMBL/GenBank/DDBJ whole genome shotgun (WGS) entry which is preliminary data.</text>
</comment>
<evidence type="ECO:0000313" key="2">
    <source>
        <dbReference type="EMBL" id="KAH7131935.1"/>
    </source>
</evidence>
<gene>
    <name evidence="2" type="ORF">B0J11DRAFT_503127</name>
</gene>
<organism evidence="2 3">
    <name type="scientific">Dendryphion nanum</name>
    <dbReference type="NCBI Taxonomy" id="256645"/>
    <lineage>
        <taxon>Eukaryota</taxon>
        <taxon>Fungi</taxon>
        <taxon>Dikarya</taxon>
        <taxon>Ascomycota</taxon>
        <taxon>Pezizomycotina</taxon>
        <taxon>Dothideomycetes</taxon>
        <taxon>Pleosporomycetidae</taxon>
        <taxon>Pleosporales</taxon>
        <taxon>Torulaceae</taxon>
        <taxon>Dendryphion</taxon>
    </lineage>
</organism>
<dbReference type="InterPro" id="IPR001810">
    <property type="entry name" value="F-box_dom"/>
</dbReference>
<dbReference type="Pfam" id="PF12937">
    <property type="entry name" value="F-box-like"/>
    <property type="match status" value="1"/>
</dbReference>
<sequence>MSSATSAPPPSPWPIGKLPSELLQQIFEELCFIIEPADGSTIPVVTALCNARLVCKAFRAQAERMFVDYTLNRKYHDVGSRRALDRLEGITDDSEICDKVKSLKFMCFVRPIGFPGAVKLTLVERIRRHWFAVSDCRFFLHNMTAYQYLAEIKNVLRHRRRNFQRGNLIAGVMNTSNYLSKAGYRDLLKGFREEGREYLAAFHGHSLTSTGPQPGHNHLPIEFLLNHGRYKRQFRELSKKNLLDRAVPLTDADRENMALAVISSIEIIFQALYTDDSIKLEEVQIPVPESENGKFMCAFNADSIPHVLQHVKILRLPTFVTTEAIGLAFHPTDFIYICKSLFPSLHTLELDIGLETLWYNPPGQDISTIPPVLTSLKVHNFRSKLHGKDVVAIYRLLDTLQHLAFLKADIEVSSYLLTIVTILKQFGTLKTFELILSSHEKGSRFFKLPCWHCVKTSCTFLAGVLDLDEADAPKTTISCAGAVVIKPKKYQSFLDDCLGRVYWDTRARQIGVLAVENSWSLCEDNGTCSVVMRPSSIREIDNTW</sequence>